<feature type="signal peptide" evidence="5">
    <location>
        <begin position="1"/>
        <end position="33"/>
    </location>
</feature>
<dbReference type="InterPro" id="IPR013766">
    <property type="entry name" value="Thioredoxin_domain"/>
</dbReference>
<feature type="binding site" evidence="3">
    <location>
        <position position="180"/>
    </location>
    <ligand>
        <name>Cu cation</name>
        <dbReference type="ChEBI" id="CHEBI:23378"/>
    </ligand>
</feature>
<dbReference type="PROSITE" id="PS51352">
    <property type="entry name" value="THIOREDOXIN_2"/>
    <property type="match status" value="1"/>
</dbReference>
<dbReference type="GO" id="GO:0046872">
    <property type="term" value="F:metal ion binding"/>
    <property type="evidence" value="ECO:0007669"/>
    <property type="project" value="UniProtKB-KW"/>
</dbReference>
<keyword evidence="5" id="KW-0732">Signal</keyword>
<feature type="disulfide bond" description="Redox-active" evidence="4">
    <location>
        <begin position="92"/>
        <end position="96"/>
    </location>
</feature>
<evidence type="ECO:0000256" key="4">
    <source>
        <dbReference type="PIRSR" id="PIRSR603782-2"/>
    </source>
</evidence>
<evidence type="ECO:0000313" key="8">
    <source>
        <dbReference type="Proteomes" id="UP000240542"/>
    </source>
</evidence>
<keyword evidence="2 3" id="KW-0186">Copper</keyword>
<keyword evidence="3" id="KW-0479">Metal-binding</keyword>
<feature type="binding site" evidence="3">
    <location>
        <position position="92"/>
    </location>
    <ligand>
        <name>Cu cation</name>
        <dbReference type="ChEBI" id="CHEBI:23378"/>
    </ligand>
</feature>
<keyword evidence="8" id="KW-1185">Reference proteome</keyword>
<evidence type="ECO:0000313" key="7">
    <source>
        <dbReference type="EMBL" id="PSK99943.1"/>
    </source>
</evidence>
<gene>
    <name evidence="7" type="ORF">CLV63_10270</name>
</gene>
<dbReference type="PANTHER" id="PTHR12151:SF25">
    <property type="entry name" value="LINALOOL DEHYDRATASE_ISOMERASE DOMAIN-CONTAINING PROTEIN"/>
    <property type="match status" value="1"/>
</dbReference>
<dbReference type="Pfam" id="PF02630">
    <property type="entry name" value="SCO1-SenC"/>
    <property type="match status" value="1"/>
</dbReference>
<evidence type="ECO:0000256" key="3">
    <source>
        <dbReference type="PIRSR" id="PIRSR603782-1"/>
    </source>
</evidence>
<keyword evidence="4" id="KW-1015">Disulfide bond</keyword>
<dbReference type="Proteomes" id="UP000240542">
    <property type="component" value="Unassembled WGS sequence"/>
</dbReference>
<feature type="chain" id="PRO_5015178655" evidence="5">
    <location>
        <begin position="34"/>
        <end position="218"/>
    </location>
</feature>
<dbReference type="CDD" id="cd02968">
    <property type="entry name" value="SCO"/>
    <property type="match status" value="1"/>
</dbReference>
<evidence type="ECO:0000256" key="1">
    <source>
        <dbReference type="ARBA" id="ARBA00010996"/>
    </source>
</evidence>
<dbReference type="EMBL" id="PYGA01000002">
    <property type="protein sequence ID" value="PSK99943.1"/>
    <property type="molecule type" value="Genomic_DNA"/>
</dbReference>
<dbReference type="Gene3D" id="3.40.30.10">
    <property type="entry name" value="Glutaredoxin"/>
    <property type="match status" value="1"/>
</dbReference>
<protein>
    <submittedName>
        <fullName evidence="7">Protein SCO1/2</fullName>
    </submittedName>
</protein>
<reference evidence="7 8" key="1">
    <citation type="submission" date="2018-03" db="EMBL/GenBank/DDBJ databases">
        <title>Genomic Encyclopedia of Archaeal and Bacterial Type Strains, Phase II (KMG-II): from individual species to whole genera.</title>
        <authorList>
            <person name="Goeker M."/>
        </authorList>
    </citation>
    <scope>NUCLEOTIDE SEQUENCE [LARGE SCALE GENOMIC DNA]</scope>
    <source>
        <strain evidence="7 8">DSM 45312</strain>
    </source>
</reference>
<dbReference type="PANTHER" id="PTHR12151">
    <property type="entry name" value="ELECTRON TRANSPORT PROTIN SCO1/SENC FAMILY MEMBER"/>
    <property type="match status" value="1"/>
</dbReference>
<proteinExistence type="inferred from homology"/>
<feature type="domain" description="Thioredoxin" evidence="6">
    <location>
        <begin position="53"/>
        <end position="215"/>
    </location>
</feature>
<evidence type="ECO:0000256" key="2">
    <source>
        <dbReference type="ARBA" id="ARBA00023008"/>
    </source>
</evidence>
<feature type="binding site" evidence="3">
    <location>
        <position position="96"/>
    </location>
    <ligand>
        <name>Cu cation</name>
        <dbReference type="ChEBI" id="CHEBI:23378"/>
    </ligand>
</feature>
<accession>A0A2P8DRU5</accession>
<comment type="similarity">
    <text evidence="1">Belongs to the SCO1/2 family.</text>
</comment>
<dbReference type="InterPro" id="IPR003782">
    <property type="entry name" value="SCO1/SenC"/>
</dbReference>
<evidence type="ECO:0000256" key="5">
    <source>
        <dbReference type="SAM" id="SignalP"/>
    </source>
</evidence>
<evidence type="ECO:0000259" key="6">
    <source>
        <dbReference type="PROSITE" id="PS51352"/>
    </source>
</evidence>
<name>A0A2P8DRU5_9ACTN</name>
<organism evidence="7 8">
    <name type="scientific">Murinocardiopsis flavida</name>
    <dbReference type="NCBI Taxonomy" id="645275"/>
    <lineage>
        <taxon>Bacteria</taxon>
        <taxon>Bacillati</taxon>
        <taxon>Actinomycetota</taxon>
        <taxon>Actinomycetes</taxon>
        <taxon>Streptosporangiales</taxon>
        <taxon>Nocardiopsidaceae</taxon>
        <taxon>Murinocardiopsis</taxon>
    </lineage>
</organism>
<dbReference type="AlphaFoldDB" id="A0A2P8DRU5"/>
<sequence length="218" mass="23000">MRAHTPSPRPPRRRGAVRTTTAVLAGLAGLVLASGCAAGPAGGGTDRPDYFLDVKGMAAPAQEFTTVGGEKWAFRDVAEDRLTLLYFGYTSCPDVCPTTMADVGLALDGIGADAEKVDVVMVSTDPERDTDEQLRTWLDNFDPDFEGVRGPIDEVVAAAEDYGIPVEAPKRTGGDYLVTHGGRLAVLVPGGDAIGFFDEGTSAEQMSAVLPDLVRENL</sequence>
<dbReference type="InterPro" id="IPR036249">
    <property type="entry name" value="Thioredoxin-like_sf"/>
</dbReference>
<comment type="caution">
    <text evidence="7">The sequence shown here is derived from an EMBL/GenBank/DDBJ whole genome shotgun (WGS) entry which is preliminary data.</text>
</comment>
<dbReference type="SUPFAM" id="SSF52833">
    <property type="entry name" value="Thioredoxin-like"/>
    <property type="match status" value="1"/>
</dbReference>